<keyword evidence="2" id="KW-0813">Transport</keyword>
<feature type="transmembrane region" description="Helical" evidence="7">
    <location>
        <begin position="456"/>
        <end position="478"/>
    </location>
</feature>
<dbReference type="PANTHER" id="PTHR42718">
    <property type="entry name" value="MAJOR FACILITATOR SUPERFAMILY MULTIDRUG TRANSPORTER MFSC"/>
    <property type="match status" value="1"/>
</dbReference>
<evidence type="ECO:0000256" key="2">
    <source>
        <dbReference type="ARBA" id="ARBA00022448"/>
    </source>
</evidence>
<dbReference type="InterPro" id="IPR020846">
    <property type="entry name" value="MFS_dom"/>
</dbReference>
<dbReference type="Gene3D" id="1.20.1250.20">
    <property type="entry name" value="MFS general substrate transporter like domains"/>
    <property type="match status" value="1"/>
</dbReference>
<dbReference type="Pfam" id="PF07690">
    <property type="entry name" value="MFS_1"/>
    <property type="match status" value="1"/>
</dbReference>
<feature type="transmembrane region" description="Helical" evidence="7">
    <location>
        <begin position="79"/>
        <end position="98"/>
    </location>
</feature>
<dbReference type="GO" id="GO:0005886">
    <property type="term" value="C:plasma membrane"/>
    <property type="evidence" value="ECO:0007669"/>
    <property type="project" value="UniProtKB-SubCell"/>
</dbReference>
<dbReference type="AlphaFoldDB" id="A0A8J3ZDG8"/>
<dbReference type="Proteomes" id="UP000612585">
    <property type="component" value="Unassembled WGS sequence"/>
</dbReference>
<dbReference type="EMBL" id="BOPG01000072">
    <property type="protein sequence ID" value="GIJ61967.1"/>
    <property type="molecule type" value="Genomic_DNA"/>
</dbReference>
<feature type="transmembrane region" description="Helical" evidence="7">
    <location>
        <begin position="331"/>
        <end position="350"/>
    </location>
</feature>
<evidence type="ECO:0000313" key="10">
    <source>
        <dbReference type="Proteomes" id="UP000612585"/>
    </source>
</evidence>
<dbReference type="RefSeq" id="WP_204007276.1">
    <property type="nucleotide sequence ID" value="NZ_BOPG01000072.1"/>
</dbReference>
<dbReference type="GO" id="GO:0022857">
    <property type="term" value="F:transmembrane transporter activity"/>
    <property type="evidence" value="ECO:0007669"/>
    <property type="project" value="InterPro"/>
</dbReference>
<evidence type="ECO:0000256" key="5">
    <source>
        <dbReference type="ARBA" id="ARBA00022989"/>
    </source>
</evidence>
<feature type="transmembrane region" description="Helical" evidence="7">
    <location>
        <begin position="267"/>
        <end position="287"/>
    </location>
</feature>
<protein>
    <submittedName>
        <fullName evidence="9">MFS transporter</fullName>
    </submittedName>
</protein>
<keyword evidence="3" id="KW-1003">Cell membrane</keyword>
<feature type="transmembrane region" description="Helical" evidence="7">
    <location>
        <begin position="403"/>
        <end position="420"/>
    </location>
</feature>
<dbReference type="InterPro" id="IPR004638">
    <property type="entry name" value="EmrB-like"/>
</dbReference>
<feature type="transmembrane region" description="Helical" evidence="7">
    <location>
        <begin position="104"/>
        <end position="125"/>
    </location>
</feature>
<evidence type="ECO:0000256" key="6">
    <source>
        <dbReference type="ARBA" id="ARBA00023136"/>
    </source>
</evidence>
<feature type="transmembrane region" description="Helical" evidence="7">
    <location>
        <begin position="137"/>
        <end position="158"/>
    </location>
</feature>
<dbReference type="PRINTS" id="PR01036">
    <property type="entry name" value="TCRTETB"/>
</dbReference>
<feature type="transmembrane region" description="Helical" evidence="7">
    <location>
        <begin position="12"/>
        <end position="35"/>
    </location>
</feature>
<proteinExistence type="predicted"/>
<keyword evidence="4 7" id="KW-0812">Transmembrane</keyword>
<dbReference type="CDD" id="cd17321">
    <property type="entry name" value="MFS_MMR_MDR_like"/>
    <property type="match status" value="1"/>
</dbReference>
<keyword evidence="10" id="KW-1185">Reference proteome</keyword>
<evidence type="ECO:0000256" key="3">
    <source>
        <dbReference type="ARBA" id="ARBA00022475"/>
    </source>
</evidence>
<keyword evidence="6 7" id="KW-0472">Membrane</keyword>
<evidence type="ECO:0000259" key="8">
    <source>
        <dbReference type="PROSITE" id="PS50850"/>
    </source>
</evidence>
<feature type="transmembrane region" description="Helical" evidence="7">
    <location>
        <begin position="198"/>
        <end position="218"/>
    </location>
</feature>
<sequence>METVTSSPKRWWALVAIVLCTLTLGFDITILNVALPTLAADLDAGTSALQWIVDSYVLVFAGLLLPMGALGDRYGRRKLLLAGLALFALASLLAVVATGPGQVIVARTLMGVGAAVMTPLSTAIIPVMFDATDRPKAIALLTMGMGIGLPIGPILGGYLLEHFWWGSIFLVNVPAAVVAFIAVAALVPESKAARPKHIDLGGGLLSTAGLTLFVYGVIEAPVRGWTDPLVLGALVAGLALLAAFVVVERRTAEPMLDLGLFRRPRFAWGTAAGTIASFSLFGLLFVVPQFLQAVRGMDALAVGVRLLPLIVGLFVGAPVAARLSVRIGTKIPVVTGLLVSAAGLFVGTATGPDSTYGFIATWLLLIGLGTGLALAPAMDAVLGELPPDEAGSGTAVTMTLRQTAGALGVALLGSLLSAVYRADLGSGASAAARESIAGALATGEIAAARSAFTTGMAAVLAVCGTLAVAGAVLTARWLPARAAARQSESEHEPARVA</sequence>
<accession>A0A8J3ZDG8</accession>
<dbReference type="InterPro" id="IPR036259">
    <property type="entry name" value="MFS_trans_sf"/>
</dbReference>
<feature type="transmembrane region" description="Helical" evidence="7">
    <location>
        <begin position="47"/>
        <end position="67"/>
    </location>
</feature>
<evidence type="ECO:0000256" key="1">
    <source>
        <dbReference type="ARBA" id="ARBA00004651"/>
    </source>
</evidence>
<dbReference type="InterPro" id="IPR011701">
    <property type="entry name" value="MFS"/>
</dbReference>
<feature type="transmembrane region" description="Helical" evidence="7">
    <location>
        <begin position="230"/>
        <end position="247"/>
    </location>
</feature>
<feature type="transmembrane region" description="Helical" evidence="7">
    <location>
        <begin position="164"/>
        <end position="186"/>
    </location>
</feature>
<evidence type="ECO:0000313" key="9">
    <source>
        <dbReference type="EMBL" id="GIJ61967.1"/>
    </source>
</evidence>
<feature type="domain" description="Major facilitator superfamily (MFS) profile" evidence="8">
    <location>
        <begin position="13"/>
        <end position="482"/>
    </location>
</feature>
<dbReference type="NCBIfam" id="TIGR00711">
    <property type="entry name" value="efflux_EmrB"/>
    <property type="match status" value="1"/>
</dbReference>
<evidence type="ECO:0000256" key="4">
    <source>
        <dbReference type="ARBA" id="ARBA00022692"/>
    </source>
</evidence>
<comment type="subcellular location">
    <subcellularLocation>
        <location evidence="1">Cell membrane</location>
        <topology evidence="1">Multi-pass membrane protein</topology>
    </subcellularLocation>
</comment>
<reference evidence="9" key="1">
    <citation type="submission" date="2021-01" db="EMBL/GenBank/DDBJ databases">
        <title>Whole genome shotgun sequence of Virgisporangium aurantiacum NBRC 16421.</title>
        <authorList>
            <person name="Komaki H."/>
            <person name="Tamura T."/>
        </authorList>
    </citation>
    <scope>NUCLEOTIDE SEQUENCE</scope>
    <source>
        <strain evidence="9">NBRC 16421</strain>
    </source>
</reference>
<comment type="caution">
    <text evidence="9">The sequence shown here is derived from an EMBL/GenBank/DDBJ whole genome shotgun (WGS) entry which is preliminary data.</text>
</comment>
<keyword evidence="5 7" id="KW-1133">Transmembrane helix</keyword>
<dbReference type="PROSITE" id="PS50850">
    <property type="entry name" value="MFS"/>
    <property type="match status" value="1"/>
</dbReference>
<dbReference type="PANTHER" id="PTHR42718:SF42">
    <property type="entry name" value="EXPORT PROTEIN"/>
    <property type="match status" value="1"/>
</dbReference>
<name>A0A8J3ZDG8_9ACTN</name>
<feature type="transmembrane region" description="Helical" evidence="7">
    <location>
        <begin position="356"/>
        <end position="382"/>
    </location>
</feature>
<dbReference type="Gene3D" id="1.20.1720.10">
    <property type="entry name" value="Multidrug resistance protein D"/>
    <property type="match status" value="1"/>
</dbReference>
<feature type="transmembrane region" description="Helical" evidence="7">
    <location>
        <begin position="299"/>
        <end position="319"/>
    </location>
</feature>
<gene>
    <name evidence="9" type="ORF">Vau01_094830</name>
</gene>
<evidence type="ECO:0000256" key="7">
    <source>
        <dbReference type="SAM" id="Phobius"/>
    </source>
</evidence>
<organism evidence="9 10">
    <name type="scientific">Virgisporangium aurantiacum</name>
    <dbReference type="NCBI Taxonomy" id="175570"/>
    <lineage>
        <taxon>Bacteria</taxon>
        <taxon>Bacillati</taxon>
        <taxon>Actinomycetota</taxon>
        <taxon>Actinomycetes</taxon>
        <taxon>Micromonosporales</taxon>
        <taxon>Micromonosporaceae</taxon>
        <taxon>Virgisporangium</taxon>
    </lineage>
</organism>
<dbReference type="SUPFAM" id="SSF103473">
    <property type="entry name" value="MFS general substrate transporter"/>
    <property type="match status" value="1"/>
</dbReference>